<dbReference type="EMBL" id="CP112998">
    <property type="protein sequence ID" value="WAC10096.1"/>
    <property type="molecule type" value="Genomic_DNA"/>
</dbReference>
<name>A0A9E8SJU0_9BACT</name>
<gene>
    <name evidence="13" type="ORF">ON006_20330</name>
</gene>
<dbReference type="InterPro" id="IPR008969">
    <property type="entry name" value="CarboxyPept-like_regulatory"/>
</dbReference>
<dbReference type="AlphaFoldDB" id="A0A9E8SJU0"/>
<evidence type="ECO:0000256" key="2">
    <source>
        <dbReference type="ARBA" id="ARBA00022448"/>
    </source>
</evidence>
<dbReference type="KEGG" id="dpf:ON006_20330"/>
<dbReference type="PROSITE" id="PS52016">
    <property type="entry name" value="TONB_DEPENDENT_REC_3"/>
    <property type="match status" value="1"/>
</dbReference>
<reference evidence="13" key="1">
    <citation type="submission" date="2022-11" db="EMBL/GenBank/DDBJ databases">
        <title>Dyadobacter pollutisoli sp. nov., isolated from plastic dumped soil.</title>
        <authorList>
            <person name="Kim J.M."/>
            <person name="Kim K.R."/>
            <person name="Lee J.K."/>
            <person name="Hao L."/>
            <person name="Jeon C.O."/>
        </authorList>
    </citation>
    <scope>NUCLEOTIDE SEQUENCE</scope>
    <source>
        <strain evidence="13">U1</strain>
    </source>
</reference>
<evidence type="ECO:0000256" key="1">
    <source>
        <dbReference type="ARBA" id="ARBA00004571"/>
    </source>
</evidence>
<dbReference type="Gene3D" id="2.170.130.10">
    <property type="entry name" value="TonB-dependent receptor, plug domain"/>
    <property type="match status" value="1"/>
</dbReference>
<evidence type="ECO:0000313" key="14">
    <source>
        <dbReference type="Proteomes" id="UP001164653"/>
    </source>
</evidence>
<keyword evidence="6 8" id="KW-0472">Membrane</keyword>
<dbReference type="Pfam" id="PF13715">
    <property type="entry name" value="CarbopepD_reg_2"/>
    <property type="match status" value="1"/>
</dbReference>
<keyword evidence="10" id="KW-0732">Signal</keyword>
<keyword evidence="14" id="KW-1185">Reference proteome</keyword>
<keyword evidence="2 8" id="KW-0813">Transport</keyword>
<evidence type="ECO:0000259" key="11">
    <source>
        <dbReference type="Pfam" id="PF00593"/>
    </source>
</evidence>
<sequence length="1064" mass="115514">MKCSFTNEIRLISRLALGLLTATMMFANSVFADPQIPVFQHTKSAVAGLVTDEADKPLPGVTIQVKRTLEGTVTDEHGKFSLDVEDGAVLVFSFIGYTKLELPVNGRSSLAVQMQPELKSLDEVVVVGYGTQRKSDLTGAISSVNVKDLAKATPINTTEALQGRAAGVMVSTNSGSPGSEGTIRIRGIGTVNNNDPLYIVDGMFVSSINFLSPSDIARLEILKDASATAIYGSRGANGVVLITTQRGAGGKPVVSFNATTSFSKVSNLTQTLNRDQFLDYQKTAYLNGYLRSTPNAEPSIDPFTTSNPFFNQLKIVKAQYDKGTSTNWADALLKTAVIQSYDLGIRGGTETARYAASAGYFDQKGILQNSGYRRYNFRLNTDYTLGKRLVVGENLNVTYSSTLGSGGFAEGRSNGPIVQILGADPLSPILNPNANPNDPDYQYNKYASSATGSPNPAASIARINDLNNQLKIVGNVYAELDILSGLKLRTSLGYDYNSIDNPSYNPRFFISTQEQNPTSAVTQNTSSFFGQLWENTLTYNTKIANHSITALAGYTEELYQGKFTNAIRQGTADNDPSLQVLNAATGAISLTGNKTHYANQSYFGRINYVFADKYLLTATVRRDGSSKFSSANQWGTFPSLSTGWHISNEKFFQKLNADFITDLKIRAGWGRIGNQSLPGGNNNPYLSLVEGVNNYRYILGDAVANGNYLTSLGTPSITWETSEQTNIGLDLGLFSNRLKVSADYFVKNTKNMLLQVGLPTYAGFPGIPYTNAGNIENKGVEIVIGYSGNVGKLNYSLSANASRFVNSVIRLGTGNAPITMTDIYTSLSVNRTEVGRSVGEFYGWVTDGIFQNAGEVNAYSKEGKLIQPNAQPGDFRFKDLNSDGVINASDRTFIGNPLPKLTYGFNMNLAYQNFDLALLFQGAYGNKLFNVNKKYFNTLTGVTAASLKAYEAAWRGEGTSDTQPIIATVDRNDNFRVSDWYVEDGSYLRLKNLQIGYRLAGNGVKKVGISSARAWIGGTDLLTFTKYSGNDPEAGLSATPLQGGWEFSPYPKMKRYSLGVNVTF</sequence>
<feature type="chain" id="PRO_5038461630" evidence="10">
    <location>
        <begin position="33"/>
        <end position="1064"/>
    </location>
</feature>
<dbReference type="NCBIfam" id="TIGR04057">
    <property type="entry name" value="SusC_RagA_signa"/>
    <property type="match status" value="1"/>
</dbReference>
<evidence type="ECO:0000256" key="5">
    <source>
        <dbReference type="ARBA" id="ARBA00023077"/>
    </source>
</evidence>
<dbReference type="Pfam" id="PF07715">
    <property type="entry name" value="Plug"/>
    <property type="match status" value="1"/>
</dbReference>
<evidence type="ECO:0000256" key="4">
    <source>
        <dbReference type="ARBA" id="ARBA00022692"/>
    </source>
</evidence>
<dbReference type="InterPro" id="IPR037066">
    <property type="entry name" value="Plug_dom_sf"/>
</dbReference>
<keyword evidence="7 8" id="KW-0998">Cell outer membrane</keyword>
<dbReference type="Pfam" id="PF00593">
    <property type="entry name" value="TonB_dep_Rec_b-barrel"/>
    <property type="match status" value="1"/>
</dbReference>
<comment type="similarity">
    <text evidence="8 9">Belongs to the TonB-dependent receptor family.</text>
</comment>
<evidence type="ECO:0000256" key="3">
    <source>
        <dbReference type="ARBA" id="ARBA00022452"/>
    </source>
</evidence>
<dbReference type="GO" id="GO:0009279">
    <property type="term" value="C:cell outer membrane"/>
    <property type="evidence" value="ECO:0007669"/>
    <property type="project" value="UniProtKB-SubCell"/>
</dbReference>
<evidence type="ECO:0000256" key="10">
    <source>
        <dbReference type="SAM" id="SignalP"/>
    </source>
</evidence>
<accession>A0A9E8SJU0</accession>
<proteinExistence type="inferred from homology"/>
<evidence type="ECO:0000256" key="7">
    <source>
        <dbReference type="ARBA" id="ARBA00023237"/>
    </source>
</evidence>
<dbReference type="Proteomes" id="UP001164653">
    <property type="component" value="Chromosome"/>
</dbReference>
<dbReference type="NCBIfam" id="TIGR04056">
    <property type="entry name" value="OMP_RagA_SusC"/>
    <property type="match status" value="1"/>
</dbReference>
<dbReference type="InterPro" id="IPR023996">
    <property type="entry name" value="TonB-dep_OMP_SusC/RagA"/>
</dbReference>
<organism evidence="13 14">
    <name type="scientific">Dyadobacter pollutisoli</name>
    <dbReference type="NCBI Taxonomy" id="2910158"/>
    <lineage>
        <taxon>Bacteria</taxon>
        <taxon>Pseudomonadati</taxon>
        <taxon>Bacteroidota</taxon>
        <taxon>Cytophagia</taxon>
        <taxon>Cytophagales</taxon>
        <taxon>Spirosomataceae</taxon>
        <taxon>Dyadobacter</taxon>
    </lineage>
</organism>
<evidence type="ECO:0000256" key="8">
    <source>
        <dbReference type="PROSITE-ProRule" id="PRU01360"/>
    </source>
</evidence>
<dbReference type="InterPro" id="IPR012910">
    <property type="entry name" value="Plug_dom"/>
</dbReference>
<dbReference type="InterPro" id="IPR000531">
    <property type="entry name" value="Beta-barrel_TonB"/>
</dbReference>
<comment type="subcellular location">
    <subcellularLocation>
        <location evidence="1 8">Cell outer membrane</location>
        <topology evidence="1 8">Multi-pass membrane protein</topology>
    </subcellularLocation>
</comment>
<keyword evidence="13" id="KW-0675">Receptor</keyword>
<keyword evidence="5 9" id="KW-0798">TonB box</keyword>
<dbReference type="SUPFAM" id="SSF49464">
    <property type="entry name" value="Carboxypeptidase regulatory domain-like"/>
    <property type="match status" value="1"/>
</dbReference>
<dbReference type="InterPro" id="IPR039426">
    <property type="entry name" value="TonB-dep_rcpt-like"/>
</dbReference>
<dbReference type="SUPFAM" id="SSF56935">
    <property type="entry name" value="Porins"/>
    <property type="match status" value="1"/>
</dbReference>
<dbReference type="InterPro" id="IPR023997">
    <property type="entry name" value="TonB-dep_OMP_SusC/RagA_CS"/>
</dbReference>
<dbReference type="RefSeq" id="WP_244823690.1">
    <property type="nucleotide sequence ID" value="NZ_CP112998.1"/>
</dbReference>
<evidence type="ECO:0000256" key="9">
    <source>
        <dbReference type="RuleBase" id="RU003357"/>
    </source>
</evidence>
<feature type="domain" description="TonB-dependent receptor-like beta-barrel" evidence="11">
    <location>
        <begin position="437"/>
        <end position="1002"/>
    </location>
</feature>
<feature type="domain" description="TonB-dependent receptor plug" evidence="12">
    <location>
        <begin position="134"/>
        <end position="239"/>
    </location>
</feature>
<dbReference type="Gene3D" id="2.40.170.20">
    <property type="entry name" value="TonB-dependent receptor, beta-barrel domain"/>
    <property type="match status" value="1"/>
</dbReference>
<evidence type="ECO:0000259" key="12">
    <source>
        <dbReference type="Pfam" id="PF07715"/>
    </source>
</evidence>
<dbReference type="InterPro" id="IPR036942">
    <property type="entry name" value="Beta-barrel_TonB_sf"/>
</dbReference>
<keyword evidence="3 8" id="KW-1134">Transmembrane beta strand</keyword>
<dbReference type="FunFam" id="2.170.130.10:FF:000008">
    <property type="entry name" value="SusC/RagA family TonB-linked outer membrane protein"/>
    <property type="match status" value="1"/>
</dbReference>
<evidence type="ECO:0000256" key="6">
    <source>
        <dbReference type="ARBA" id="ARBA00023136"/>
    </source>
</evidence>
<keyword evidence="4 8" id="KW-0812">Transmembrane</keyword>
<protein>
    <submittedName>
        <fullName evidence="13">TonB-dependent receptor</fullName>
    </submittedName>
</protein>
<feature type="signal peptide" evidence="10">
    <location>
        <begin position="1"/>
        <end position="32"/>
    </location>
</feature>
<evidence type="ECO:0000313" key="13">
    <source>
        <dbReference type="EMBL" id="WAC10096.1"/>
    </source>
</evidence>
<dbReference type="Gene3D" id="2.60.40.1120">
    <property type="entry name" value="Carboxypeptidase-like, regulatory domain"/>
    <property type="match status" value="1"/>
</dbReference>